<keyword evidence="4" id="KW-1185">Reference proteome</keyword>
<dbReference type="Gene3D" id="3.40.50.1980">
    <property type="entry name" value="Nitrogenase molybdenum iron protein domain"/>
    <property type="match status" value="2"/>
</dbReference>
<dbReference type="AlphaFoldDB" id="A0A4R6MYV8"/>
<dbReference type="InterPro" id="IPR050902">
    <property type="entry name" value="ABC_Transporter_SBP"/>
</dbReference>
<keyword evidence="1" id="KW-0732">Signal</keyword>
<dbReference type="SUPFAM" id="SSF53807">
    <property type="entry name" value="Helical backbone' metal receptor"/>
    <property type="match status" value="1"/>
</dbReference>
<dbReference type="OrthoDB" id="9797736at2"/>
<proteinExistence type="predicted"/>
<gene>
    <name evidence="3" type="ORF">DFR39_10752</name>
</gene>
<dbReference type="Pfam" id="PF01497">
    <property type="entry name" value="Peripla_BP_2"/>
    <property type="match status" value="1"/>
</dbReference>
<dbReference type="RefSeq" id="WP_133604319.1">
    <property type="nucleotide sequence ID" value="NZ_JAUFPJ010000008.1"/>
</dbReference>
<comment type="caution">
    <text evidence="3">The sequence shown here is derived from an EMBL/GenBank/DDBJ whole genome shotgun (WGS) entry which is preliminary data.</text>
</comment>
<dbReference type="EMBL" id="SNXE01000007">
    <property type="protein sequence ID" value="TDP07519.1"/>
    <property type="molecule type" value="Genomic_DNA"/>
</dbReference>
<reference evidence="3 4" key="1">
    <citation type="submission" date="2019-03" db="EMBL/GenBank/DDBJ databases">
        <title>Genomic Encyclopedia of Type Strains, Phase IV (KMG-IV): sequencing the most valuable type-strain genomes for metagenomic binning, comparative biology and taxonomic classification.</title>
        <authorList>
            <person name="Goeker M."/>
        </authorList>
    </citation>
    <scope>NUCLEOTIDE SEQUENCE [LARGE SCALE GENOMIC DNA]</scope>
    <source>
        <strain evidence="3 4">DSM 25082</strain>
    </source>
</reference>
<accession>A0A4R6MYV8</accession>
<dbReference type="PANTHER" id="PTHR30535:SF4">
    <property type="entry name" value="HEMIN-BINDING PERIPLASMIC PROTEIN HMUT"/>
    <property type="match status" value="1"/>
</dbReference>
<dbReference type="Proteomes" id="UP000295357">
    <property type="component" value="Unassembled WGS sequence"/>
</dbReference>
<evidence type="ECO:0000313" key="3">
    <source>
        <dbReference type="EMBL" id="TDP07519.1"/>
    </source>
</evidence>
<feature type="signal peptide" evidence="1">
    <location>
        <begin position="1"/>
        <end position="25"/>
    </location>
</feature>
<evidence type="ECO:0000313" key="4">
    <source>
        <dbReference type="Proteomes" id="UP000295357"/>
    </source>
</evidence>
<organism evidence="3 4">
    <name type="scientific">Roseateles asaccharophilus</name>
    <dbReference type="NCBI Taxonomy" id="582607"/>
    <lineage>
        <taxon>Bacteria</taxon>
        <taxon>Pseudomonadati</taxon>
        <taxon>Pseudomonadota</taxon>
        <taxon>Betaproteobacteria</taxon>
        <taxon>Burkholderiales</taxon>
        <taxon>Sphaerotilaceae</taxon>
        <taxon>Roseateles</taxon>
    </lineage>
</organism>
<evidence type="ECO:0000256" key="1">
    <source>
        <dbReference type="SAM" id="SignalP"/>
    </source>
</evidence>
<feature type="chain" id="PRO_5020374951" evidence="1">
    <location>
        <begin position="26"/>
        <end position="293"/>
    </location>
</feature>
<sequence length="293" mass="30565">MLRRRPLLGLGTLALLGTPALRAHAGPAPRVVSIGGALTELIYALGAERLLVGVDSTSIFPAAAQRLPQVGYARTLAAEGLLALSPSLIVATEEAGPPAVLRQLEAARVPLQLLRSDYRFEGVLARTERLGSLLGREAQARELRTRLQAEWAQAQGELARRRAAGTAGPRVLFVMAHAPGQLRMAGQETAAEAMLAYAGARNALQGVQGYKALSPEAAIAAAPDLILSTQQSLDLLGGSAGLLRQNGLAQTPAGQAGRVAAMETMELLGFGPRLPQALARLVPLIHGAATTRT</sequence>
<evidence type="ECO:0000259" key="2">
    <source>
        <dbReference type="PROSITE" id="PS50983"/>
    </source>
</evidence>
<protein>
    <submittedName>
        <fullName evidence="3">Iron complex transport system substrate-binding protein</fullName>
    </submittedName>
</protein>
<dbReference type="PANTHER" id="PTHR30535">
    <property type="entry name" value="VITAMIN B12-BINDING PROTEIN"/>
    <property type="match status" value="1"/>
</dbReference>
<feature type="domain" description="Fe/B12 periplasmic-binding" evidence="2">
    <location>
        <begin position="30"/>
        <end position="289"/>
    </location>
</feature>
<dbReference type="InterPro" id="IPR002491">
    <property type="entry name" value="ABC_transptr_periplasmic_BD"/>
</dbReference>
<name>A0A4R6MYV8_9BURK</name>
<dbReference type="PROSITE" id="PS50983">
    <property type="entry name" value="FE_B12_PBP"/>
    <property type="match status" value="1"/>
</dbReference>